<evidence type="ECO:0000256" key="2">
    <source>
        <dbReference type="ARBA" id="ARBA00022553"/>
    </source>
</evidence>
<dbReference type="GO" id="GO:0005886">
    <property type="term" value="C:plasma membrane"/>
    <property type="evidence" value="ECO:0007669"/>
    <property type="project" value="TreeGrafter"/>
</dbReference>
<feature type="transmembrane region" description="Helical" evidence="9">
    <location>
        <begin position="286"/>
        <end position="304"/>
    </location>
</feature>
<evidence type="ECO:0000256" key="5">
    <source>
        <dbReference type="ARBA" id="ARBA00022692"/>
    </source>
</evidence>
<keyword evidence="6" id="KW-1278">Translocase</keyword>
<keyword evidence="7 9" id="KW-1133">Transmembrane helix</keyword>
<evidence type="ECO:0000256" key="9">
    <source>
        <dbReference type="SAM" id="Phobius"/>
    </source>
</evidence>
<evidence type="ECO:0000256" key="1">
    <source>
        <dbReference type="ARBA" id="ARBA00022448"/>
    </source>
</evidence>
<sequence length="320" mass="34506">MKQDNKKRPVRHPEFAANCDMLFGLFPLAFMAVYLYGLRPALMLAVSLLTAVICDFLVAKMRGRAYDSSENSSLVFAAAFTLMLPATAGLYIVVAGVAVAVLIGKHVFGGAGSYPFHPAALAYAAVTVSWPNQIFRYPTPFSNVGIFDTSGATLSESSAHILRAGGVPNIPSLDLILGNYAGPMGATFCIVIAAVAVYLLLKRRITFELPAAFLLTCGVISFCFPRVSTAARADLLKYELLSGALIYTAVFLLCESATAPKNRLARVVYGVLTGFLTMMFRYYGSYELGVCFALLLSNAFSGYLDRVCSKITFGRRAKPV</sequence>
<evidence type="ECO:0000256" key="7">
    <source>
        <dbReference type="ARBA" id="ARBA00022989"/>
    </source>
</evidence>
<evidence type="ECO:0000313" key="10">
    <source>
        <dbReference type="EMBL" id="MBC5582381.1"/>
    </source>
</evidence>
<dbReference type="AlphaFoldDB" id="A0A923L221"/>
<keyword evidence="1" id="KW-0813">Transport</keyword>
<keyword evidence="3" id="KW-0285">Flavoprotein</keyword>
<dbReference type="InterPro" id="IPR004338">
    <property type="entry name" value="NqrB/RnfD"/>
</dbReference>
<dbReference type="Pfam" id="PF03116">
    <property type="entry name" value="NQR2_RnfD_RnfE"/>
    <property type="match status" value="1"/>
</dbReference>
<feature type="transmembrane region" description="Helical" evidence="9">
    <location>
        <begin position="15"/>
        <end position="36"/>
    </location>
</feature>
<evidence type="ECO:0000256" key="4">
    <source>
        <dbReference type="ARBA" id="ARBA00022643"/>
    </source>
</evidence>
<dbReference type="RefSeq" id="WP_186888744.1">
    <property type="nucleotide sequence ID" value="NZ_JACONZ010000005.1"/>
</dbReference>
<keyword evidence="5 9" id="KW-0812">Transmembrane</keyword>
<evidence type="ECO:0000256" key="3">
    <source>
        <dbReference type="ARBA" id="ARBA00022630"/>
    </source>
</evidence>
<keyword evidence="4" id="KW-0288">FMN</keyword>
<feature type="transmembrane region" description="Helical" evidence="9">
    <location>
        <begin position="73"/>
        <end position="103"/>
    </location>
</feature>
<protein>
    <submittedName>
        <fullName evidence="10">RnfABCDGE type electron transport complex subunit D</fullName>
    </submittedName>
</protein>
<proteinExistence type="predicted"/>
<keyword evidence="8 9" id="KW-0472">Membrane</keyword>
<feature type="transmembrane region" description="Helical" evidence="9">
    <location>
        <begin position="208"/>
        <end position="228"/>
    </location>
</feature>
<keyword evidence="11" id="KW-1185">Reference proteome</keyword>
<dbReference type="Proteomes" id="UP000659630">
    <property type="component" value="Unassembled WGS sequence"/>
</dbReference>
<comment type="caution">
    <text evidence="10">The sequence shown here is derived from an EMBL/GenBank/DDBJ whole genome shotgun (WGS) entry which is preliminary data.</text>
</comment>
<keyword evidence="2" id="KW-0597">Phosphoprotein</keyword>
<dbReference type="GO" id="GO:0055085">
    <property type="term" value="P:transmembrane transport"/>
    <property type="evidence" value="ECO:0007669"/>
    <property type="project" value="InterPro"/>
</dbReference>
<evidence type="ECO:0000256" key="6">
    <source>
        <dbReference type="ARBA" id="ARBA00022967"/>
    </source>
</evidence>
<name>A0A923L221_9FIRM</name>
<accession>A0A923L221</accession>
<dbReference type="PANTHER" id="PTHR30578">
    <property type="entry name" value="ELECTRON TRANSPORT COMPLEX PROTEIN RNFD"/>
    <property type="match status" value="1"/>
</dbReference>
<evidence type="ECO:0000313" key="11">
    <source>
        <dbReference type="Proteomes" id="UP000659630"/>
    </source>
</evidence>
<organism evidence="10 11">
    <name type="scientific">Anaerofilum hominis</name>
    <dbReference type="NCBI Taxonomy" id="2763016"/>
    <lineage>
        <taxon>Bacteria</taxon>
        <taxon>Bacillati</taxon>
        <taxon>Bacillota</taxon>
        <taxon>Clostridia</taxon>
        <taxon>Eubacteriales</taxon>
        <taxon>Oscillospiraceae</taxon>
        <taxon>Anaerofilum</taxon>
    </lineage>
</organism>
<dbReference type="EMBL" id="JACONZ010000005">
    <property type="protein sequence ID" value="MBC5582381.1"/>
    <property type="molecule type" value="Genomic_DNA"/>
</dbReference>
<gene>
    <name evidence="10" type="ORF">H8S23_12780</name>
</gene>
<feature type="transmembrane region" description="Helical" evidence="9">
    <location>
        <begin position="42"/>
        <end position="61"/>
    </location>
</feature>
<reference evidence="10" key="1">
    <citation type="submission" date="2020-08" db="EMBL/GenBank/DDBJ databases">
        <title>Genome public.</title>
        <authorList>
            <person name="Liu C."/>
            <person name="Sun Q."/>
        </authorList>
    </citation>
    <scope>NUCLEOTIDE SEQUENCE</scope>
    <source>
        <strain evidence="10">BX8</strain>
    </source>
</reference>
<evidence type="ECO:0000256" key="8">
    <source>
        <dbReference type="ARBA" id="ARBA00023136"/>
    </source>
</evidence>
<feature type="transmembrane region" description="Helical" evidence="9">
    <location>
        <begin position="180"/>
        <end position="201"/>
    </location>
</feature>
<dbReference type="PANTHER" id="PTHR30578:SF0">
    <property type="entry name" value="ION-TRANSLOCATING OXIDOREDUCTASE COMPLEX SUBUNIT D"/>
    <property type="match status" value="1"/>
</dbReference>